<reference evidence="1" key="1">
    <citation type="submission" date="2021-01" db="EMBL/GenBank/DDBJ databases">
        <title>Genomic Encyclopedia of Type Strains, Phase IV (KMG-IV): sequencing the most valuable type-strain genomes for metagenomic binning, comparative biology and taxonomic classification.</title>
        <authorList>
            <person name="Goeker M."/>
        </authorList>
    </citation>
    <scope>NUCLEOTIDE SEQUENCE</scope>
    <source>
        <strain evidence="1">DSM 25523</strain>
    </source>
</reference>
<accession>A0A939BVR7</accession>
<dbReference type="RefSeq" id="WP_204518720.1">
    <property type="nucleotide sequence ID" value="NZ_BAABIN010000005.1"/>
</dbReference>
<keyword evidence="2" id="KW-1185">Reference proteome</keyword>
<protein>
    <submittedName>
        <fullName evidence="1">Uncharacterized protein</fullName>
    </submittedName>
</protein>
<dbReference type="EMBL" id="JAFBEB010000008">
    <property type="protein sequence ID" value="MBM7590986.1"/>
    <property type="molecule type" value="Genomic_DNA"/>
</dbReference>
<organism evidence="1 2">
    <name type="scientific">Brevibacillus fulvus</name>
    <dbReference type="NCBI Taxonomy" id="1125967"/>
    <lineage>
        <taxon>Bacteria</taxon>
        <taxon>Bacillati</taxon>
        <taxon>Bacillota</taxon>
        <taxon>Bacilli</taxon>
        <taxon>Bacillales</taxon>
        <taxon>Paenibacillaceae</taxon>
        <taxon>Brevibacillus</taxon>
    </lineage>
</organism>
<comment type="caution">
    <text evidence="1">The sequence shown here is derived from an EMBL/GenBank/DDBJ whole genome shotgun (WGS) entry which is preliminary data.</text>
</comment>
<dbReference type="AlphaFoldDB" id="A0A939BVR7"/>
<gene>
    <name evidence="1" type="ORF">JOD01_002598</name>
</gene>
<evidence type="ECO:0000313" key="2">
    <source>
        <dbReference type="Proteomes" id="UP000717624"/>
    </source>
</evidence>
<proteinExistence type="predicted"/>
<sequence>MNETEAIIKLEHRFDLLREVVASYRIRLEHMEAEVVQWFAANQLSEISRCIQEKQKIMLRIEKLEKFIKKWEANAELTIEH</sequence>
<dbReference type="Proteomes" id="UP000717624">
    <property type="component" value="Unassembled WGS sequence"/>
</dbReference>
<name>A0A939BVR7_9BACL</name>
<evidence type="ECO:0000313" key="1">
    <source>
        <dbReference type="EMBL" id="MBM7590986.1"/>
    </source>
</evidence>